<dbReference type="Proteomes" id="UP000232722">
    <property type="component" value="Unassembled WGS sequence"/>
</dbReference>
<name>A0A2N0PKP1_9GLOM</name>
<dbReference type="EMBL" id="LLXJ01000644">
    <property type="protein sequence ID" value="PKC07411.1"/>
    <property type="molecule type" value="Genomic_DNA"/>
</dbReference>
<proteinExistence type="predicted"/>
<dbReference type="AlphaFoldDB" id="A0A2N0PKP1"/>
<sequence length="110" mass="13225">MSQYNIILSRLVIPMTSFESRKSIYKCIFRRTLANQVSANILEMQEWRVKFYDQQQCTYIMLYNNDSNIEADEENLIIKTSKQHKLRYKCGQLVVKWKQQKNIDFNGNFT</sequence>
<protein>
    <submittedName>
        <fullName evidence="1">Uncharacterized protein</fullName>
    </submittedName>
</protein>
<organism evidence="1 2">
    <name type="scientific">Rhizophagus irregularis</name>
    <dbReference type="NCBI Taxonomy" id="588596"/>
    <lineage>
        <taxon>Eukaryota</taxon>
        <taxon>Fungi</taxon>
        <taxon>Fungi incertae sedis</taxon>
        <taxon>Mucoromycota</taxon>
        <taxon>Glomeromycotina</taxon>
        <taxon>Glomeromycetes</taxon>
        <taxon>Glomerales</taxon>
        <taxon>Glomeraceae</taxon>
        <taxon>Rhizophagus</taxon>
    </lineage>
</organism>
<evidence type="ECO:0000313" key="1">
    <source>
        <dbReference type="EMBL" id="PKC07411.1"/>
    </source>
</evidence>
<comment type="caution">
    <text evidence="1">The sequence shown here is derived from an EMBL/GenBank/DDBJ whole genome shotgun (WGS) entry which is preliminary data.</text>
</comment>
<accession>A0A2N0PKP1</accession>
<gene>
    <name evidence="1" type="ORF">RhiirA5_418224</name>
</gene>
<evidence type="ECO:0000313" key="2">
    <source>
        <dbReference type="Proteomes" id="UP000232722"/>
    </source>
</evidence>
<reference evidence="1 2" key="2">
    <citation type="submission" date="2017-09" db="EMBL/GenBank/DDBJ databases">
        <title>Extensive intraspecific genome diversity in a model arbuscular mycorrhizal fungus.</title>
        <authorList>
            <person name="Chen E.C."/>
            <person name="Morin E."/>
            <person name="Beaudet D."/>
            <person name="Noel J."/>
            <person name="Ndikumana S."/>
            <person name="Charron P."/>
            <person name="St-Onge C."/>
            <person name="Giorgi J."/>
            <person name="Grigoriev I.V."/>
            <person name="Roux C."/>
            <person name="Martin F.M."/>
            <person name="Corradi N."/>
        </authorList>
    </citation>
    <scope>NUCLEOTIDE SEQUENCE [LARGE SCALE GENOMIC DNA]</scope>
    <source>
        <strain evidence="1 2">A5</strain>
    </source>
</reference>
<reference evidence="1 2" key="1">
    <citation type="submission" date="2016-04" db="EMBL/GenBank/DDBJ databases">
        <title>Genome analyses suggest a sexual origin of heterokaryosis in a supposedly ancient asexual fungus.</title>
        <authorList>
            <person name="Ropars J."/>
            <person name="Sedzielewska K."/>
            <person name="Noel J."/>
            <person name="Charron P."/>
            <person name="Farinelli L."/>
            <person name="Marton T."/>
            <person name="Kruger M."/>
            <person name="Pelin A."/>
            <person name="Brachmann A."/>
            <person name="Corradi N."/>
        </authorList>
    </citation>
    <scope>NUCLEOTIDE SEQUENCE [LARGE SCALE GENOMIC DNA]</scope>
    <source>
        <strain evidence="1 2">A5</strain>
    </source>
</reference>
<dbReference type="VEuPathDB" id="FungiDB:RhiirFUN_011665"/>